<dbReference type="AlphaFoldDB" id="A0A1S8DKB8"/>
<comment type="caution">
    <text evidence="3">The sequence shown here is derived from an EMBL/GenBank/DDBJ whole genome shotgun (WGS) entry which is preliminary data.</text>
</comment>
<dbReference type="Proteomes" id="UP000242847">
    <property type="component" value="Unassembled WGS sequence"/>
</dbReference>
<dbReference type="Pfam" id="PF22337">
    <property type="entry name" value="Phage_fiber_rpt"/>
    <property type="match status" value="1"/>
</dbReference>
<evidence type="ECO:0000256" key="2">
    <source>
        <dbReference type="SAM" id="MobiDB-lite"/>
    </source>
</evidence>
<keyword evidence="1" id="KW-0175">Coiled coil</keyword>
<organism evidence="3 4">
    <name type="scientific">Halopseudomonas pachastrellae</name>
    <dbReference type="NCBI Taxonomy" id="254161"/>
    <lineage>
        <taxon>Bacteria</taxon>
        <taxon>Pseudomonadati</taxon>
        <taxon>Pseudomonadota</taxon>
        <taxon>Gammaproteobacteria</taxon>
        <taxon>Pseudomonadales</taxon>
        <taxon>Pseudomonadaceae</taxon>
        <taxon>Halopseudomonas</taxon>
    </lineage>
</organism>
<dbReference type="OrthoDB" id="9810174at2"/>
<keyword evidence="4" id="KW-1185">Reference proteome</keyword>
<feature type="coiled-coil region" evidence="1">
    <location>
        <begin position="224"/>
        <end position="251"/>
    </location>
</feature>
<reference evidence="3 4" key="1">
    <citation type="submission" date="2017-01" db="EMBL/GenBank/DDBJ databases">
        <title>Draft genome sequence of Pseudomonas pachastrellae type strain CCUG 46540T from a deep sea.</title>
        <authorList>
            <person name="Gomila M."/>
            <person name="Mulet M."/>
            <person name="Lalucat J."/>
            <person name="Garcia-Valdes E."/>
        </authorList>
    </citation>
    <scope>NUCLEOTIDE SEQUENCE [LARGE SCALE GENOMIC DNA]</scope>
    <source>
        <strain evidence="3 4">CCUG 46540</strain>
    </source>
</reference>
<sequence length="615" mass="64360">MSRVIAVRQGPERRVIRAGMRGRVGPTITGATVAENGHLILTLEGGTEIDAGVIDRPWGTILGDITQQLDLMEQLGLKVDQSTYNTFVSQTNTALGDRYTKAESDGRYDVTGTASGAVSAHEAAPDPHPQYTTAAEAAASAPVQSVQGRTGDVAITKADVGLGSADNTGDMAKPVSTAQAAALALKVDVTDVLDQLESADATKPLSANQGRVLKELIDNIQTLLESDNINLDSLQEVVDFIEQNREDLQNLGISNIAGLQAALDSKAATNGDYVNLRARSTTAADVGLDQVDNTPDASKPVSSAQQAALDGKVGTDDSRLTNAREWTASTISQTEAEAGTATTRRAWTAQRVRQAVVAWWNSITSAFGRNFVASADAAAGRTALELGTFATANYSAAPFINVMPDSGRFAGKMNPLSLTAGSFVASGFFSAYNGSVQSSAGKFIFDNTTNGGSAGALTAVVSELIAAMGRSGFNARYGVEFYVSLITAGAGTATGHTGTDGVDRYLISNNGNRVIFGSATYGTFAAWCKVEDGTVAPRYDYYLNGVLTSRGTPLPVGFNHVRLVRSVVTGYEYAFPHLHATPGAKLYVACSAFFTGIVDVGLHTSPLPTINELSA</sequence>
<dbReference type="STRING" id="254161.SAMN05216256_101140"/>
<accession>A0A1S8DKB8</accession>
<evidence type="ECO:0000313" key="3">
    <source>
        <dbReference type="EMBL" id="ONM45421.1"/>
    </source>
</evidence>
<evidence type="ECO:0000256" key="1">
    <source>
        <dbReference type="SAM" id="Coils"/>
    </source>
</evidence>
<dbReference type="InterPro" id="IPR054500">
    <property type="entry name" value="Phage_fiber_rpt"/>
</dbReference>
<dbReference type="EMBL" id="MUBC01000004">
    <property type="protein sequence ID" value="ONM45421.1"/>
    <property type="molecule type" value="Genomic_DNA"/>
</dbReference>
<proteinExistence type="predicted"/>
<gene>
    <name evidence="3" type="ORF">BXT89_03075</name>
</gene>
<feature type="compositionally biased region" description="Polar residues" evidence="2">
    <location>
        <begin position="291"/>
        <end position="306"/>
    </location>
</feature>
<name>A0A1S8DKB8_9GAMM</name>
<evidence type="ECO:0000313" key="4">
    <source>
        <dbReference type="Proteomes" id="UP000242847"/>
    </source>
</evidence>
<feature type="region of interest" description="Disordered" evidence="2">
    <location>
        <begin position="288"/>
        <end position="316"/>
    </location>
</feature>
<evidence type="ECO:0008006" key="5">
    <source>
        <dbReference type="Google" id="ProtNLM"/>
    </source>
</evidence>
<protein>
    <recommendedName>
        <fullName evidence="5">Minor tail protein</fullName>
    </recommendedName>
</protein>
<dbReference type="RefSeq" id="WP_083724579.1">
    <property type="nucleotide sequence ID" value="NZ_FOUD01000001.1"/>
</dbReference>